<dbReference type="EMBL" id="PIPL01000001">
    <property type="protein sequence ID" value="RUO26923.1"/>
    <property type="molecule type" value="Genomic_DNA"/>
</dbReference>
<protein>
    <recommendedName>
        <fullName evidence="2">DSP-PTPase phosphatase fused to NAD+ Kinase domain-containing protein</fullName>
    </recommendedName>
</protein>
<organism evidence="3 4">
    <name type="scientific">Aliidiomarina minuta</name>
    <dbReference type="NCBI Taxonomy" id="880057"/>
    <lineage>
        <taxon>Bacteria</taxon>
        <taxon>Pseudomonadati</taxon>
        <taxon>Pseudomonadota</taxon>
        <taxon>Gammaproteobacteria</taxon>
        <taxon>Alteromonadales</taxon>
        <taxon>Idiomarinaceae</taxon>
        <taxon>Aliidiomarina</taxon>
    </lineage>
</organism>
<sequence>MKSVLLSLTLLLFSFGALAGEHYIPEDLQQVEHIHHPTSEHFTAGQPTEQEMGYFAEHGVRHVVNLRPPQEAPEVNGAAWASQHAMAYYHIPIAGGEDLTQEHVAVFDKIMQRIGDEKALLHCGSSNRVGAMVALRGVWHQGMSEEEALQLGREYGMTSLEEHVLKQLHH</sequence>
<evidence type="ECO:0000313" key="4">
    <source>
        <dbReference type="Proteomes" id="UP000288293"/>
    </source>
</evidence>
<reference evidence="3 4" key="1">
    <citation type="journal article" date="2011" name="Front. Microbiol.">
        <title>Genomic signatures of strain selection and enhancement in Bacillus atrophaeus var. globigii, a historical biowarfare simulant.</title>
        <authorList>
            <person name="Gibbons H.S."/>
            <person name="Broomall S.M."/>
            <person name="McNew L.A."/>
            <person name="Daligault H."/>
            <person name="Chapman C."/>
            <person name="Bruce D."/>
            <person name="Karavis M."/>
            <person name="Krepps M."/>
            <person name="McGregor P.A."/>
            <person name="Hong C."/>
            <person name="Park K.H."/>
            <person name="Akmal A."/>
            <person name="Feldman A."/>
            <person name="Lin J.S."/>
            <person name="Chang W.E."/>
            <person name="Higgs B.W."/>
            <person name="Demirev P."/>
            <person name="Lindquist J."/>
            <person name="Liem A."/>
            <person name="Fochler E."/>
            <person name="Read T.D."/>
            <person name="Tapia R."/>
            <person name="Johnson S."/>
            <person name="Bishop-Lilly K.A."/>
            <person name="Detter C."/>
            <person name="Han C."/>
            <person name="Sozhamannan S."/>
            <person name="Rosenzweig C.N."/>
            <person name="Skowronski E.W."/>
        </authorList>
    </citation>
    <scope>NUCLEOTIDE SEQUENCE [LARGE SCALE GENOMIC DNA]</scope>
    <source>
        <strain evidence="3 4">MLST1</strain>
    </source>
</reference>
<feature type="domain" description="DSP-PTPase phosphatase fused to NAD+ Kinase" evidence="2">
    <location>
        <begin position="42"/>
        <end position="155"/>
    </location>
</feature>
<keyword evidence="1" id="KW-0732">Signal</keyword>
<keyword evidence="4" id="KW-1185">Reference proteome</keyword>
<dbReference type="SUPFAM" id="SSF52799">
    <property type="entry name" value="(Phosphotyrosine protein) phosphatases II"/>
    <property type="match status" value="1"/>
</dbReference>
<dbReference type="OrthoDB" id="270335at2"/>
<feature type="chain" id="PRO_5019508747" description="DSP-PTPase phosphatase fused to NAD+ Kinase domain-containing protein" evidence="1">
    <location>
        <begin position="20"/>
        <end position="170"/>
    </location>
</feature>
<evidence type="ECO:0000259" key="2">
    <source>
        <dbReference type="Pfam" id="PF22741"/>
    </source>
</evidence>
<dbReference type="Proteomes" id="UP000288293">
    <property type="component" value="Unassembled WGS sequence"/>
</dbReference>
<evidence type="ECO:0000313" key="3">
    <source>
        <dbReference type="EMBL" id="RUO26923.1"/>
    </source>
</evidence>
<evidence type="ECO:0000256" key="1">
    <source>
        <dbReference type="SAM" id="SignalP"/>
    </source>
</evidence>
<name>A0A432W9U7_9GAMM</name>
<dbReference type="InterPro" id="IPR029021">
    <property type="entry name" value="Prot-tyrosine_phosphatase-like"/>
</dbReference>
<gene>
    <name evidence="3" type="ORF">CWE09_09595</name>
</gene>
<dbReference type="Gene3D" id="3.90.190.10">
    <property type="entry name" value="Protein tyrosine phosphatase superfamily"/>
    <property type="match status" value="1"/>
</dbReference>
<accession>A0A432W9U7</accession>
<proteinExistence type="predicted"/>
<dbReference type="AlphaFoldDB" id="A0A432W9U7"/>
<comment type="caution">
    <text evidence="3">The sequence shown here is derived from an EMBL/GenBank/DDBJ whole genome shotgun (WGS) entry which is preliminary data.</text>
</comment>
<dbReference type="RefSeq" id="WP_126803736.1">
    <property type="nucleotide sequence ID" value="NZ_PIPL01000001.1"/>
</dbReference>
<feature type="signal peptide" evidence="1">
    <location>
        <begin position="1"/>
        <end position="19"/>
    </location>
</feature>
<dbReference type="Pfam" id="PF22741">
    <property type="entry name" value="PTP-NADK"/>
    <property type="match status" value="1"/>
</dbReference>
<dbReference type="InterPro" id="IPR055214">
    <property type="entry name" value="PTP-NADK"/>
</dbReference>